<dbReference type="STRING" id="1176198.SAMN05444716_11639"/>
<dbReference type="InterPro" id="IPR009097">
    <property type="entry name" value="Cyclic_Pdiesterase"/>
</dbReference>
<proteinExistence type="predicted"/>
<evidence type="ECO:0000313" key="2">
    <source>
        <dbReference type="EMBL" id="SFT23133.1"/>
    </source>
</evidence>
<name>A0A1I6WAV1_9ACTN</name>
<dbReference type="SUPFAM" id="SSF55144">
    <property type="entry name" value="LigT-like"/>
    <property type="match status" value="1"/>
</dbReference>
<dbReference type="EMBL" id="FPAB01000016">
    <property type="protein sequence ID" value="SFT23133.1"/>
    <property type="molecule type" value="Genomic_DNA"/>
</dbReference>
<organism evidence="2 3">
    <name type="scientific">Streptomyces harbinensis</name>
    <dbReference type="NCBI Taxonomy" id="1176198"/>
    <lineage>
        <taxon>Bacteria</taxon>
        <taxon>Bacillati</taxon>
        <taxon>Actinomycetota</taxon>
        <taxon>Actinomycetes</taxon>
        <taxon>Kitasatosporales</taxon>
        <taxon>Streptomycetaceae</taxon>
        <taxon>Streptomyces</taxon>
    </lineage>
</organism>
<protein>
    <submittedName>
        <fullName evidence="2">2'-5' RNA ligase</fullName>
    </submittedName>
</protein>
<accession>A0A1I6WAV1</accession>
<reference evidence="3" key="1">
    <citation type="submission" date="2016-10" db="EMBL/GenBank/DDBJ databases">
        <authorList>
            <person name="Varghese N."/>
            <person name="Submissions S."/>
        </authorList>
    </citation>
    <scope>NUCLEOTIDE SEQUENCE [LARGE SCALE GENOMIC DNA]</scope>
    <source>
        <strain evidence="3">CGMCC 4.7047</strain>
    </source>
</reference>
<dbReference type="Proteomes" id="UP000198873">
    <property type="component" value="Unassembled WGS sequence"/>
</dbReference>
<evidence type="ECO:0000313" key="3">
    <source>
        <dbReference type="Proteomes" id="UP000198873"/>
    </source>
</evidence>
<dbReference type="Pfam" id="PF02834">
    <property type="entry name" value="LigT_PEase"/>
    <property type="match status" value="1"/>
</dbReference>
<gene>
    <name evidence="2" type="ORF">SAMN05444716_11639</name>
</gene>
<dbReference type="RefSeq" id="WP_175543112.1">
    <property type="nucleotide sequence ID" value="NZ_FPAB01000016.1"/>
</dbReference>
<dbReference type="GO" id="GO:0016874">
    <property type="term" value="F:ligase activity"/>
    <property type="evidence" value="ECO:0007669"/>
    <property type="project" value="UniProtKB-KW"/>
</dbReference>
<evidence type="ECO:0000259" key="1">
    <source>
        <dbReference type="Pfam" id="PF02834"/>
    </source>
</evidence>
<dbReference type="InterPro" id="IPR014051">
    <property type="entry name" value="Phosphoesterase_HXTX"/>
</dbReference>
<dbReference type="AlphaFoldDB" id="A0A1I6WAV1"/>
<sequence length="210" mass="23229">MEDFFARLESRAHAWPAGQRDLHWLVIPPAEVARERLYEPYRELAGQPGLHPVRPEWMHITVLHSGPAADATPAEVDRTRAEVARRAASIAPFDLTLSRPDVGNSAIESRGYPGAPLRALWEMTWEAQVSVVGDRWPRIPTASYPHLTHAYAGADGHLADRGVLKVLLSDLPGGLVTVPVDMLTLVAEWHDRREIRWEVLAEVPLLGGAG</sequence>
<keyword evidence="3" id="KW-1185">Reference proteome</keyword>
<feature type="domain" description="Phosphoesterase HXTX" evidence="1">
    <location>
        <begin position="28"/>
        <end position="99"/>
    </location>
</feature>
<keyword evidence="2" id="KW-0436">Ligase</keyword>
<dbReference type="Gene3D" id="3.90.1140.10">
    <property type="entry name" value="Cyclic phosphodiesterase"/>
    <property type="match status" value="1"/>
</dbReference>